<evidence type="ECO:0000313" key="1">
    <source>
        <dbReference type="EMBL" id="ONI40171.1"/>
    </source>
</evidence>
<evidence type="ECO:0000313" key="2">
    <source>
        <dbReference type="Proteomes" id="UP000188637"/>
    </source>
</evidence>
<organism evidence="1 2">
    <name type="scientific">Candidatus Epulonipiscium fishelsonii</name>
    <dbReference type="NCBI Taxonomy" id="77094"/>
    <lineage>
        <taxon>Bacteria</taxon>
        <taxon>Bacillati</taxon>
        <taxon>Bacillota</taxon>
        <taxon>Clostridia</taxon>
        <taxon>Lachnospirales</taxon>
        <taxon>Lachnospiraceae</taxon>
        <taxon>Candidatus Epulonipiscium</taxon>
    </lineage>
</organism>
<comment type="caution">
    <text evidence="1">The sequence shown here is derived from an EMBL/GenBank/DDBJ whole genome shotgun (WGS) entry which is preliminary data.</text>
</comment>
<gene>
    <name evidence="1" type="ORF">AN640_01420</name>
</gene>
<dbReference type="EMBL" id="LJHD01000244">
    <property type="protein sequence ID" value="ONI40171.1"/>
    <property type="molecule type" value="Genomic_DNA"/>
</dbReference>
<name>A0ACC8XC56_9FIRM</name>
<sequence length="164" mass="18148">MPKIEEKQTIVNEIKSKLEGASSIALVDYRGINVEQDTKMRRSFRELGVEYKVYKNTMLNFAIKGTEFEQISKHLEGPTAIAISYNDATAGPRVLAEAAKNNDKLEFKAGVVEGTYYDSKGIEAIGNIAPREELLGRLLGSFKSPISSFARVVKEIANSKETTN</sequence>
<dbReference type="Proteomes" id="UP000188637">
    <property type="component" value="Unassembled WGS sequence"/>
</dbReference>
<protein>
    <submittedName>
        <fullName evidence="1">50S ribosomal protein L10</fullName>
    </submittedName>
</protein>
<keyword evidence="1" id="KW-0689">Ribosomal protein</keyword>
<accession>A0ACC8XC56</accession>
<keyword evidence="2" id="KW-1185">Reference proteome</keyword>
<reference evidence="1" key="1">
    <citation type="submission" date="2016-08" db="EMBL/GenBank/DDBJ databases">
        <authorList>
            <person name="Ngugi D.K."/>
            <person name="Miyake S."/>
            <person name="Stingl U."/>
        </authorList>
    </citation>
    <scope>NUCLEOTIDE SEQUENCE</scope>
    <source>
        <strain evidence="1">SCG-D08WGA-EpuloA1</strain>
    </source>
</reference>
<keyword evidence="1" id="KW-0687">Ribonucleoprotein</keyword>
<proteinExistence type="predicted"/>